<protein>
    <submittedName>
        <fullName evidence="1">Transcriptional regulator</fullName>
    </submittedName>
</protein>
<sequence length="73" mass="8602">MGNDLIKYLNRGWIVDMMYISKTGEISKRKIRLLKVQGDLFHAYCFKQHAKRTFRIDHVLAIVPIIQLERGTI</sequence>
<name>A0A9X3L7C2_9BACI</name>
<reference evidence="1" key="1">
    <citation type="submission" date="2022-05" db="EMBL/GenBank/DDBJ databases">
        <authorList>
            <person name="Colautti A."/>
            <person name="Iacumin L."/>
        </authorList>
    </citation>
    <scope>NUCLEOTIDE SEQUENCE</scope>
    <source>
        <strain evidence="1">DSM 30747</strain>
    </source>
</reference>
<proteinExistence type="predicted"/>
<evidence type="ECO:0000313" key="2">
    <source>
        <dbReference type="Proteomes" id="UP001152172"/>
    </source>
</evidence>
<evidence type="ECO:0000313" key="1">
    <source>
        <dbReference type="EMBL" id="MCZ8532497.1"/>
    </source>
</evidence>
<keyword evidence="2" id="KW-1185">Reference proteome</keyword>
<organism evidence="1 2">
    <name type="scientific">Psychrobacillus psychrodurans</name>
    <dbReference type="NCBI Taxonomy" id="126157"/>
    <lineage>
        <taxon>Bacteria</taxon>
        <taxon>Bacillati</taxon>
        <taxon>Bacillota</taxon>
        <taxon>Bacilli</taxon>
        <taxon>Bacillales</taxon>
        <taxon>Bacillaceae</taxon>
        <taxon>Psychrobacillus</taxon>
    </lineage>
</organism>
<accession>A0A9X3L7C2</accession>
<comment type="caution">
    <text evidence="1">The sequence shown here is derived from an EMBL/GenBank/DDBJ whole genome shotgun (WGS) entry which is preliminary data.</text>
</comment>
<dbReference type="RefSeq" id="WP_269921056.1">
    <property type="nucleotide sequence ID" value="NZ_JAMKBI010000002.1"/>
</dbReference>
<dbReference type="EMBL" id="JAMKBI010000002">
    <property type="protein sequence ID" value="MCZ8532497.1"/>
    <property type="molecule type" value="Genomic_DNA"/>
</dbReference>
<gene>
    <name evidence="1" type="ORF">M9R61_03910</name>
</gene>
<dbReference type="AlphaFoldDB" id="A0A9X3L7C2"/>
<dbReference type="Proteomes" id="UP001152172">
    <property type="component" value="Unassembled WGS sequence"/>
</dbReference>